<dbReference type="EMBL" id="AHOR02000058">
    <property type="protein sequence ID" value="EMF80343.1"/>
    <property type="molecule type" value="Genomic_DNA"/>
</dbReference>
<proteinExistence type="predicted"/>
<gene>
    <name evidence="1" type="ORF">LEP1GSC188_1028</name>
</gene>
<reference evidence="1 2" key="1">
    <citation type="submission" date="2013-01" db="EMBL/GenBank/DDBJ databases">
        <authorList>
            <person name="Harkins D.M."/>
            <person name="Durkin A.S."/>
            <person name="Brinkac L.M."/>
            <person name="Haft D.H."/>
            <person name="Selengut J.D."/>
            <person name="Sanka R."/>
            <person name="DePew J."/>
            <person name="Purushe J."/>
            <person name="Tulsiani S.M."/>
            <person name="Graham G.C."/>
            <person name="Burns M.-A."/>
            <person name="Dohnt M.F."/>
            <person name="Smythe L.D."/>
            <person name="McKay D.B."/>
            <person name="Craig S.B."/>
            <person name="Vinetz J.M."/>
            <person name="Sutton G.G."/>
            <person name="Nierman W.C."/>
            <person name="Fouts D.E."/>
        </authorList>
    </citation>
    <scope>NUCLEOTIDE SEQUENCE [LARGE SCALE GENOMIC DNA]</scope>
    <source>
        <strain evidence="1 2">LT2116</strain>
    </source>
</reference>
<dbReference type="Proteomes" id="UP000011770">
    <property type="component" value="Unassembled WGS sequence"/>
</dbReference>
<protein>
    <submittedName>
        <fullName evidence="1">Uncharacterized protein</fullName>
    </submittedName>
</protein>
<evidence type="ECO:0000313" key="1">
    <source>
        <dbReference type="EMBL" id="EMF80343.1"/>
    </source>
</evidence>
<sequence length="66" mass="7674">MNSCTHAFVFLLFFADAFFTDLETITPLPSGTYPFFRIQVRAVKNLDRRSFNFSGDQFSLNLRSQE</sequence>
<name>M3EH10_9LEPT</name>
<accession>M3EH10</accession>
<organism evidence="1 2">
    <name type="scientific">Leptospira weilii serovar Topaz str. LT2116</name>
    <dbReference type="NCBI Taxonomy" id="1088540"/>
    <lineage>
        <taxon>Bacteria</taxon>
        <taxon>Pseudomonadati</taxon>
        <taxon>Spirochaetota</taxon>
        <taxon>Spirochaetia</taxon>
        <taxon>Leptospirales</taxon>
        <taxon>Leptospiraceae</taxon>
        <taxon>Leptospira</taxon>
    </lineage>
</organism>
<comment type="caution">
    <text evidence="1">The sequence shown here is derived from an EMBL/GenBank/DDBJ whole genome shotgun (WGS) entry which is preliminary data.</text>
</comment>
<dbReference type="AlphaFoldDB" id="M3EH10"/>
<evidence type="ECO:0000313" key="2">
    <source>
        <dbReference type="Proteomes" id="UP000011770"/>
    </source>
</evidence>